<dbReference type="GO" id="GO:0016887">
    <property type="term" value="F:ATP hydrolysis activity"/>
    <property type="evidence" value="ECO:0007669"/>
    <property type="project" value="InterPro"/>
</dbReference>
<dbReference type="Pfam" id="PF00004">
    <property type="entry name" value="AAA"/>
    <property type="match status" value="1"/>
</dbReference>
<dbReference type="InterPro" id="IPR008921">
    <property type="entry name" value="DNA_pol3_clamp-load_cplx_C"/>
</dbReference>
<dbReference type="InterPro" id="IPR003959">
    <property type="entry name" value="ATPase_AAA_core"/>
</dbReference>
<dbReference type="GO" id="GO:0005524">
    <property type="term" value="F:ATP binding"/>
    <property type="evidence" value="ECO:0007669"/>
    <property type="project" value="InterPro"/>
</dbReference>
<organism evidence="3">
    <name type="scientific">viral metagenome</name>
    <dbReference type="NCBI Taxonomy" id="1070528"/>
    <lineage>
        <taxon>unclassified sequences</taxon>
        <taxon>metagenomes</taxon>
        <taxon>organismal metagenomes</taxon>
    </lineage>
</organism>
<dbReference type="InterPro" id="IPR027417">
    <property type="entry name" value="P-loop_NTPase"/>
</dbReference>
<evidence type="ECO:0000256" key="1">
    <source>
        <dbReference type="ARBA" id="ARBA00022705"/>
    </source>
</evidence>
<dbReference type="GO" id="GO:0003677">
    <property type="term" value="F:DNA binding"/>
    <property type="evidence" value="ECO:0007669"/>
    <property type="project" value="InterPro"/>
</dbReference>
<reference evidence="3" key="1">
    <citation type="journal article" date="2020" name="Nature">
        <title>Giant virus diversity and host interactions through global metagenomics.</title>
        <authorList>
            <person name="Schulz F."/>
            <person name="Roux S."/>
            <person name="Paez-Espino D."/>
            <person name="Jungbluth S."/>
            <person name="Walsh D.A."/>
            <person name="Denef V.J."/>
            <person name="McMahon K.D."/>
            <person name="Konstantinidis K.T."/>
            <person name="Eloe-Fadrosh E.A."/>
            <person name="Kyrpides N.C."/>
            <person name="Woyke T."/>
        </authorList>
    </citation>
    <scope>NUCLEOTIDE SEQUENCE</scope>
    <source>
        <strain evidence="3">GVMAG-M-3300026093-6</strain>
    </source>
</reference>
<dbReference type="Gene3D" id="1.20.272.10">
    <property type="match status" value="1"/>
</dbReference>
<evidence type="ECO:0000313" key="3">
    <source>
        <dbReference type="EMBL" id="QHU03391.1"/>
    </source>
</evidence>
<sequence length="471" mass="55319">MKDLQWVDKYKPKSINDVFGNKKNIELIQKWIKVFNNNSLADVLFKNAILISGPPGIGKTSIAHILLNEYNYDTLEFNASELRTSKIISEKLENILSGNSIKMMFNKDIKTGIILDEIDGIESRKEYSSSDIIDYINFGQKKTNKKNKKSKKVIINKNPIICICNNVNKSINPLLPYVIHINFEKPTDNDIFSLLSKINKEEDIGLSDIILNIMIPYCQSDFRRSIYLLEHLHSFNKEEKLNTNKVLSLLKEVGFKDIDLGLFEAVNNVFLNYDQNIEQVLSNFYADQNFVPFLVHENFIEFIDRNTNNTYEEKLDLCLDYYENLTNSQVIKNNLFGNWNLIEHVGISSCVIPNSILKRAKLKDTLVMKNFEKSALISKYNYRYYNLKSINHICKKMDIDIKNFQILAIFVVYYIFVDKTYLEHLIKYFKKFNIIFKEFEKIMKLSSIFEEYAKKYTKKMQKELNIIFDKF</sequence>
<dbReference type="GO" id="GO:0006260">
    <property type="term" value="P:DNA replication"/>
    <property type="evidence" value="ECO:0007669"/>
    <property type="project" value="UniProtKB-KW"/>
</dbReference>
<dbReference type="PANTHER" id="PTHR23389:SF6">
    <property type="entry name" value="REPLICATION FACTOR C SUBUNIT 1"/>
    <property type="match status" value="1"/>
</dbReference>
<protein>
    <recommendedName>
        <fullName evidence="2">AAA+ ATPase domain-containing protein</fullName>
    </recommendedName>
</protein>
<dbReference type="SMART" id="SM00382">
    <property type="entry name" value="AAA"/>
    <property type="match status" value="1"/>
</dbReference>
<dbReference type="EMBL" id="MN740376">
    <property type="protein sequence ID" value="QHU03391.1"/>
    <property type="molecule type" value="Genomic_DNA"/>
</dbReference>
<dbReference type="InterPro" id="IPR003593">
    <property type="entry name" value="AAA+_ATPase"/>
</dbReference>
<evidence type="ECO:0000259" key="2">
    <source>
        <dbReference type="SMART" id="SM00382"/>
    </source>
</evidence>
<dbReference type="SUPFAM" id="SSF52540">
    <property type="entry name" value="P-loop containing nucleoside triphosphate hydrolases"/>
    <property type="match status" value="1"/>
</dbReference>
<name>A0A6C0JES6_9ZZZZ</name>
<dbReference type="SUPFAM" id="SSF48019">
    <property type="entry name" value="post-AAA+ oligomerization domain-like"/>
    <property type="match status" value="1"/>
</dbReference>
<dbReference type="Gene3D" id="3.40.50.300">
    <property type="entry name" value="P-loop containing nucleotide triphosphate hydrolases"/>
    <property type="match status" value="1"/>
</dbReference>
<proteinExistence type="predicted"/>
<keyword evidence="1" id="KW-0235">DNA replication</keyword>
<dbReference type="CDD" id="cd00009">
    <property type="entry name" value="AAA"/>
    <property type="match status" value="1"/>
</dbReference>
<dbReference type="AlphaFoldDB" id="A0A6C0JES6"/>
<dbReference type="GO" id="GO:0005634">
    <property type="term" value="C:nucleus"/>
    <property type="evidence" value="ECO:0007669"/>
    <property type="project" value="TreeGrafter"/>
</dbReference>
<accession>A0A6C0JES6</accession>
<feature type="domain" description="AAA+ ATPase" evidence="2">
    <location>
        <begin position="45"/>
        <end position="187"/>
    </location>
</feature>
<dbReference type="PANTHER" id="PTHR23389">
    <property type="entry name" value="CHROMOSOME TRANSMISSION FIDELITY FACTOR 18"/>
    <property type="match status" value="1"/>
</dbReference>